<dbReference type="SUPFAM" id="SSF56281">
    <property type="entry name" value="Metallo-hydrolase/oxidoreductase"/>
    <property type="match status" value="1"/>
</dbReference>
<protein>
    <recommendedName>
        <fullName evidence="2">Metallo-beta-lactamase domain-containing protein</fullName>
    </recommendedName>
</protein>
<evidence type="ECO:0008006" key="2">
    <source>
        <dbReference type="Google" id="ProtNLM"/>
    </source>
</evidence>
<proteinExistence type="predicted"/>
<feature type="non-terminal residue" evidence="1">
    <location>
        <position position="466"/>
    </location>
</feature>
<sequence length="466" mass="53505">MIKTTLVGHACLLIQSKETTILTDPVWFDYLWEEINVLCPSIILEKDKIPPVDVLNLSHRHQDHFDVRTLSYLVQDTRILKTDSIVLAPKDDLLLDVLNELEFNNIRVVSDFEPIQVKDVVITPTASLNQSSTAEDDFPEHGLLVSDGEVTIWNQVDSQVNPDIIQRIGELHGQVDFFHSRFVPLLEGNFAYNKPLTLPIDEYCTFLNVVKALGPKFVVPGSAAFRCRDELNFLNQCTFPITQDQFIRDLAAFCPEVPSAPFFSGDVAHISANEVQIYKQASDFVRVREDDSYRITFKPNAEVPSIRTRTDDPEQYEKEMKVVKDFIENCLLDRVLNSELLGGWQHWQIVYQLEVFGQEDSQVWTIDFGQPDKPKLHKGDIGKISLYEGISSSELCSLVEGTTSWDYVTLCGNYRTFNNIYRVTDGGIELPPEDKSNYALEPLMDIFPWDSDMDRRKFMRDVHRWK</sequence>
<dbReference type="Pfam" id="PF13483">
    <property type="entry name" value="Lactamase_B_3"/>
    <property type="match status" value="1"/>
</dbReference>
<dbReference type="PANTHER" id="PTHR43546">
    <property type="entry name" value="UPF0173 METAL-DEPENDENT HYDROLASE MJ1163-RELATED"/>
    <property type="match status" value="1"/>
</dbReference>
<dbReference type="EMBL" id="UINC01007993">
    <property type="protein sequence ID" value="SVA36001.1"/>
    <property type="molecule type" value="Genomic_DNA"/>
</dbReference>
<name>A0A381V7K7_9ZZZZ</name>
<dbReference type="InterPro" id="IPR036866">
    <property type="entry name" value="RibonucZ/Hydroxyglut_hydro"/>
</dbReference>
<dbReference type="InterPro" id="IPR050114">
    <property type="entry name" value="UPF0173_UPF0282_UlaG_hydrolase"/>
</dbReference>
<dbReference type="Gene3D" id="3.60.15.10">
    <property type="entry name" value="Ribonuclease Z/Hydroxyacylglutathione hydrolase-like"/>
    <property type="match status" value="1"/>
</dbReference>
<gene>
    <name evidence="1" type="ORF">METZ01_LOCUS88855</name>
</gene>
<accession>A0A381V7K7</accession>
<organism evidence="1">
    <name type="scientific">marine metagenome</name>
    <dbReference type="NCBI Taxonomy" id="408172"/>
    <lineage>
        <taxon>unclassified sequences</taxon>
        <taxon>metagenomes</taxon>
        <taxon>ecological metagenomes</taxon>
    </lineage>
</organism>
<reference evidence="1" key="1">
    <citation type="submission" date="2018-05" db="EMBL/GenBank/DDBJ databases">
        <authorList>
            <person name="Lanie J.A."/>
            <person name="Ng W.-L."/>
            <person name="Kazmierczak K.M."/>
            <person name="Andrzejewski T.M."/>
            <person name="Davidsen T.M."/>
            <person name="Wayne K.J."/>
            <person name="Tettelin H."/>
            <person name="Glass J.I."/>
            <person name="Rusch D."/>
            <person name="Podicherti R."/>
            <person name="Tsui H.-C.T."/>
            <person name="Winkler M.E."/>
        </authorList>
    </citation>
    <scope>NUCLEOTIDE SEQUENCE</scope>
</reference>
<dbReference type="AlphaFoldDB" id="A0A381V7K7"/>
<evidence type="ECO:0000313" key="1">
    <source>
        <dbReference type="EMBL" id="SVA36001.1"/>
    </source>
</evidence>